<protein>
    <submittedName>
        <fullName evidence="10">Conserved hypothetical membrane protein</fullName>
    </submittedName>
</protein>
<evidence type="ECO:0000256" key="5">
    <source>
        <dbReference type="ARBA" id="ARBA00023136"/>
    </source>
</evidence>
<feature type="transmembrane region" description="Helical" evidence="7">
    <location>
        <begin position="79"/>
        <end position="98"/>
    </location>
</feature>
<evidence type="ECO:0000256" key="7">
    <source>
        <dbReference type="SAM" id="Phobius"/>
    </source>
</evidence>
<reference evidence="10 11" key="2">
    <citation type="journal article" date="2012" name="Environ. Microbiol.">
        <title>Characterization of the first alginolytic operons in a marine bacterium: from their emergence in marine Flavobacteriia to their independent transfers to marine Proteobacteria and human gut Bacteroides.</title>
        <authorList>
            <person name="Thomas F."/>
            <person name="Barbeyron T."/>
            <person name="Tonon T."/>
            <person name="Genicot S."/>
            <person name="Czjzek M."/>
            <person name="Michel G."/>
        </authorList>
    </citation>
    <scope>NUCLEOTIDE SEQUENCE [LARGE SCALE GENOMIC DNA]</scope>
    <source>
        <strain evidence="11">DSM 12802 / CCUG 47099 / CIP 106680 / NCIMB 13871 / Dsij</strain>
    </source>
</reference>
<evidence type="ECO:0000256" key="2">
    <source>
        <dbReference type="ARBA" id="ARBA00022475"/>
    </source>
</evidence>
<proteinExistence type="inferred from homology"/>
<feature type="domain" description="Integral membrane bound transporter" evidence="9">
    <location>
        <begin position="422"/>
        <end position="543"/>
    </location>
</feature>
<evidence type="ECO:0000313" key="11">
    <source>
        <dbReference type="Proteomes" id="UP000008898"/>
    </source>
</evidence>
<feature type="transmembrane region" description="Helical" evidence="7">
    <location>
        <begin position="501"/>
        <end position="519"/>
    </location>
</feature>
<dbReference type="RefSeq" id="WP_013995166.1">
    <property type="nucleotide sequence ID" value="NC_015844.1"/>
</dbReference>
<dbReference type="GO" id="GO:0005886">
    <property type="term" value="C:plasma membrane"/>
    <property type="evidence" value="ECO:0007669"/>
    <property type="project" value="UniProtKB-SubCell"/>
</dbReference>
<dbReference type="AlphaFoldDB" id="G0L284"/>
<dbReference type="PATRIC" id="fig|63186.3.peg.3758"/>
<keyword evidence="11" id="KW-1185">Reference proteome</keyword>
<feature type="transmembrane region" description="Helical" evidence="7">
    <location>
        <begin position="29"/>
        <end position="49"/>
    </location>
</feature>
<evidence type="ECO:0000259" key="8">
    <source>
        <dbReference type="Pfam" id="PF12805"/>
    </source>
</evidence>
<dbReference type="EMBL" id="FP476056">
    <property type="protein sequence ID" value="CAZ97975.1"/>
    <property type="molecule type" value="Genomic_DNA"/>
</dbReference>
<dbReference type="InterPro" id="IPR032692">
    <property type="entry name" value="YccS_N"/>
</dbReference>
<evidence type="ECO:0000256" key="6">
    <source>
        <dbReference type="ARBA" id="ARBA00043993"/>
    </source>
</evidence>
<gene>
    <name evidence="10" type="ordered locus">zobellia_3837</name>
</gene>
<feature type="domain" description="Integral membrane protein YccS N-terminal" evidence="8">
    <location>
        <begin position="82"/>
        <end position="350"/>
    </location>
</feature>
<dbReference type="Pfam" id="PF12805">
    <property type="entry name" value="FUSC-like"/>
    <property type="match status" value="1"/>
</dbReference>
<sequence length="746" mass="84943">MVKGRFSMLNNTIAVNFRELLQFLKSTDFSKAILVAVAVTVPILLGLYFDRLEIGLALCFGAFWSSPSDVSGSYRHKKIGILCSAALVVVVTFIGGYLDLNLFVLIPVLGLLTFTIAYLSVFGFRASLISFSGLLALVLSFAHELQNLEVYQYALFVGLGGLWYLFLAVVWHRINPTGEVEEVFTETYLLTAKFLHIRGRLIESNTKRDDLLSELQKIQVQLTENHDSLREMLIVSRKSSGQSMYNGKRLLVLTQLVEMLETAISNPVNYAKMDDIFSRHRGYMEMFQRLMFRISDQLEKIGHAGSDRRKLPNNRELKECVGRIKEEITKLRSIPKNENLEGFLMLQNLFEYQEKQVEMLRKIKWLLDDPKPEELELIDEEYARKFVALPDYDPKVLVQNFSFASSIFKHALRLAVTVMIGYGVGTIFEFQNPYWILLTIIIILRPSYGLTKARSKDRIIGTLIGGAIAFVIVSLVQNTYVFAVLGIASLVAAFSMLQRNYKTAATFITLSVIFIYGILRPDILTVIQFRILDTVVGAALSFLATLWLWPTWGFLNIAKNFEDSLRAHKNFLIEIGRFYSAKEKLLAPLRVTRKKAFVETSNLSSAFQQMVQEPRSKQRNIDEVYEFVALSHAFLASLASLSSYIQNHNTTEASEGFKSAIAQIGENMDRAMHSLAHEGENTDFSIKNLERSFEDNRSRFDTIAWDFENAVKTGKVRNLQEAYLILEQLRWLFSLSGKMLKLSSKI</sequence>
<accession>G0L284</accession>
<dbReference type="InterPro" id="IPR049453">
    <property type="entry name" value="Memb_transporter_dom"/>
</dbReference>
<feature type="transmembrane region" description="Helical" evidence="7">
    <location>
        <begin position="128"/>
        <end position="145"/>
    </location>
</feature>
<feature type="transmembrane region" description="Helical" evidence="7">
    <location>
        <begin position="463"/>
        <end position="495"/>
    </location>
</feature>
<dbReference type="STRING" id="63186.ZOBELLIA_3837"/>
<evidence type="ECO:0000313" key="10">
    <source>
        <dbReference type="EMBL" id="CAZ97975.1"/>
    </source>
</evidence>
<feature type="transmembrane region" description="Helical" evidence="7">
    <location>
        <begin position="151"/>
        <end position="171"/>
    </location>
</feature>
<name>G0L284_ZOBGA</name>
<evidence type="ECO:0000259" key="9">
    <source>
        <dbReference type="Pfam" id="PF13515"/>
    </source>
</evidence>
<feature type="transmembrane region" description="Helical" evidence="7">
    <location>
        <begin position="531"/>
        <end position="549"/>
    </location>
</feature>
<evidence type="ECO:0000256" key="4">
    <source>
        <dbReference type="ARBA" id="ARBA00022989"/>
    </source>
</evidence>
<dbReference type="Proteomes" id="UP000008898">
    <property type="component" value="Chromosome"/>
</dbReference>
<dbReference type="HOGENOM" id="CLU_013315_0_1_10"/>
<evidence type="ECO:0000256" key="1">
    <source>
        <dbReference type="ARBA" id="ARBA00004651"/>
    </source>
</evidence>
<comment type="subcellular location">
    <subcellularLocation>
        <location evidence="1">Cell membrane</location>
        <topology evidence="1">Multi-pass membrane protein</topology>
    </subcellularLocation>
</comment>
<dbReference type="KEGG" id="zga:ZOBELLIA_3837"/>
<keyword evidence="3 7" id="KW-0812">Transmembrane</keyword>
<feature type="transmembrane region" description="Helical" evidence="7">
    <location>
        <begin position="411"/>
        <end position="428"/>
    </location>
</feature>
<evidence type="ECO:0000256" key="3">
    <source>
        <dbReference type="ARBA" id="ARBA00022692"/>
    </source>
</evidence>
<keyword evidence="5 7" id="KW-0472">Membrane</keyword>
<comment type="similarity">
    <text evidence="6">Belongs to the YccS/YhfK family.</text>
</comment>
<organism evidence="10 11">
    <name type="scientific">Zobellia galactanivorans (strain DSM 12802 / CCUG 47099 / CIP 106680 / NCIMB 13871 / Dsij)</name>
    <dbReference type="NCBI Taxonomy" id="63186"/>
    <lineage>
        <taxon>Bacteria</taxon>
        <taxon>Pseudomonadati</taxon>
        <taxon>Bacteroidota</taxon>
        <taxon>Flavobacteriia</taxon>
        <taxon>Flavobacteriales</taxon>
        <taxon>Flavobacteriaceae</taxon>
        <taxon>Zobellia</taxon>
    </lineage>
</organism>
<reference evidence="11" key="1">
    <citation type="submission" date="2009-07" db="EMBL/GenBank/DDBJ databases">
        <title>Complete genome sequence of Zobellia galactanivorans Dsij.</title>
        <authorList>
            <consortium name="Genoscope - CEA"/>
        </authorList>
    </citation>
    <scope>NUCLEOTIDE SEQUENCE [LARGE SCALE GENOMIC DNA]</scope>
    <source>
        <strain evidence="11">DSM 12802 / CCUG 47099 / CIP 106680 / NCIMB 13871 / Dsij</strain>
    </source>
</reference>
<dbReference type="Pfam" id="PF13515">
    <property type="entry name" value="FUSC_2"/>
    <property type="match status" value="1"/>
</dbReference>
<dbReference type="PANTHER" id="PTHR30509">
    <property type="entry name" value="P-HYDROXYBENZOIC ACID EFFLUX PUMP SUBUNIT-RELATED"/>
    <property type="match status" value="1"/>
</dbReference>
<keyword evidence="2" id="KW-1003">Cell membrane</keyword>
<dbReference type="PANTHER" id="PTHR30509:SF9">
    <property type="entry name" value="MULTIDRUG RESISTANCE PROTEIN MDTO"/>
    <property type="match status" value="1"/>
</dbReference>
<keyword evidence="4 7" id="KW-1133">Transmembrane helix</keyword>